<name>A0A158FFU8_CABCO</name>
<evidence type="ECO:0000313" key="2">
    <source>
        <dbReference type="EMBL" id="SAL18615.1"/>
    </source>
</evidence>
<sequence>MTENEEADGAGRGRSIFGKTRKFAAPAIMQ</sequence>
<reference evidence="3" key="1">
    <citation type="submission" date="2016-01" db="EMBL/GenBank/DDBJ databases">
        <authorList>
            <person name="Peeters C."/>
        </authorList>
    </citation>
    <scope>NUCLEOTIDE SEQUENCE [LARGE SCALE GENOMIC DNA]</scope>
</reference>
<dbReference type="EMBL" id="FCNY02000002">
    <property type="protein sequence ID" value="SAL18615.1"/>
    <property type="molecule type" value="Genomic_DNA"/>
</dbReference>
<dbReference type="AlphaFoldDB" id="A0A158FFU8"/>
<gene>
    <name evidence="2" type="ORF">AWB70_00852</name>
</gene>
<evidence type="ECO:0000313" key="3">
    <source>
        <dbReference type="Proteomes" id="UP000054740"/>
    </source>
</evidence>
<proteinExistence type="predicted"/>
<organism evidence="2 3">
    <name type="scientific">Caballeronia cordobensis</name>
    <name type="common">Burkholderia cordobensis</name>
    <dbReference type="NCBI Taxonomy" id="1353886"/>
    <lineage>
        <taxon>Bacteria</taxon>
        <taxon>Pseudomonadati</taxon>
        <taxon>Pseudomonadota</taxon>
        <taxon>Betaproteobacteria</taxon>
        <taxon>Burkholderiales</taxon>
        <taxon>Burkholderiaceae</taxon>
        <taxon>Caballeronia</taxon>
    </lineage>
</organism>
<keyword evidence="3" id="KW-1185">Reference proteome</keyword>
<protein>
    <submittedName>
        <fullName evidence="2">Uncharacterized protein</fullName>
    </submittedName>
</protein>
<feature type="region of interest" description="Disordered" evidence="1">
    <location>
        <begin position="1"/>
        <end position="30"/>
    </location>
</feature>
<dbReference type="Proteomes" id="UP000054740">
    <property type="component" value="Unassembled WGS sequence"/>
</dbReference>
<evidence type="ECO:0000256" key="1">
    <source>
        <dbReference type="SAM" id="MobiDB-lite"/>
    </source>
</evidence>
<accession>A0A158FFU8</accession>